<accession>A0AA39GE47</accession>
<evidence type="ECO:0000256" key="4">
    <source>
        <dbReference type="ARBA" id="ARBA00022692"/>
    </source>
</evidence>
<evidence type="ECO:0000256" key="8">
    <source>
        <dbReference type="RuleBase" id="RU003346"/>
    </source>
</evidence>
<keyword evidence="4 9" id="KW-0812">Transmembrane</keyword>
<dbReference type="EMBL" id="JAPDFR010000006">
    <property type="protein sequence ID" value="KAK0385660.1"/>
    <property type="molecule type" value="Genomic_DNA"/>
</dbReference>
<evidence type="ECO:0000256" key="9">
    <source>
        <dbReference type="SAM" id="Phobius"/>
    </source>
</evidence>
<keyword evidence="12" id="KW-1185">Reference proteome</keyword>
<feature type="transmembrane region" description="Helical" evidence="9">
    <location>
        <begin position="312"/>
        <end position="330"/>
    </location>
</feature>
<dbReference type="InterPro" id="IPR005829">
    <property type="entry name" value="Sugar_transporter_CS"/>
</dbReference>
<protein>
    <recommendedName>
        <fullName evidence="10">Major facilitator superfamily (MFS) profile domain-containing protein</fullName>
    </recommendedName>
</protein>
<feature type="transmembrane region" description="Helical" evidence="9">
    <location>
        <begin position="448"/>
        <end position="465"/>
    </location>
</feature>
<dbReference type="Gene3D" id="1.20.1250.20">
    <property type="entry name" value="MFS general substrate transporter like domains"/>
    <property type="match status" value="1"/>
</dbReference>
<evidence type="ECO:0000313" key="12">
    <source>
        <dbReference type="Proteomes" id="UP001175261"/>
    </source>
</evidence>
<dbReference type="PANTHER" id="PTHR48022:SF5">
    <property type="entry name" value="ALPHA-GLUCOSIDES PERMEASE MPH2-RELATED"/>
    <property type="match status" value="1"/>
</dbReference>
<dbReference type="GO" id="GO:0000023">
    <property type="term" value="P:maltose metabolic process"/>
    <property type="evidence" value="ECO:0007669"/>
    <property type="project" value="UniProtKB-KW"/>
</dbReference>
<dbReference type="Proteomes" id="UP001175261">
    <property type="component" value="Unassembled WGS sequence"/>
</dbReference>
<feature type="transmembrane region" description="Helical" evidence="9">
    <location>
        <begin position="350"/>
        <end position="368"/>
    </location>
</feature>
<evidence type="ECO:0000256" key="1">
    <source>
        <dbReference type="ARBA" id="ARBA00004141"/>
    </source>
</evidence>
<evidence type="ECO:0000256" key="3">
    <source>
        <dbReference type="ARBA" id="ARBA00022448"/>
    </source>
</evidence>
<keyword evidence="6 9" id="KW-0472">Membrane</keyword>
<dbReference type="SUPFAM" id="SSF103473">
    <property type="entry name" value="MFS general substrate transporter"/>
    <property type="match status" value="1"/>
</dbReference>
<dbReference type="AlphaFoldDB" id="A0AA39GE47"/>
<feature type="transmembrane region" description="Helical" evidence="9">
    <location>
        <begin position="375"/>
        <end position="396"/>
    </location>
</feature>
<feature type="domain" description="Major facilitator superfamily (MFS) profile" evidence="10">
    <location>
        <begin position="56"/>
        <end position="499"/>
    </location>
</feature>
<comment type="similarity">
    <text evidence="2 8">Belongs to the major facilitator superfamily. Sugar transporter (TC 2.A.1.1) family.</text>
</comment>
<feature type="transmembrane region" description="Helical" evidence="9">
    <location>
        <begin position="191"/>
        <end position="210"/>
    </location>
</feature>
<dbReference type="InterPro" id="IPR050360">
    <property type="entry name" value="MFS_Sugar_Transporters"/>
</dbReference>
<dbReference type="FunFam" id="1.20.1250.20:FF:000149">
    <property type="entry name" value="MFS transporter, SP family, general alpha glucoside:H+ symporter"/>
    <property type="match status" value="1"/>
</dbReference>
<keyword evidence="3 8" id="KW-0813">Transport</keyword>
<dbReference type="InterPro" id="IPR036259">
    <property type="entry name" value="MFS_trans_sf"/>
</dbReference>
<evidence type="ECO:0000259" key="10">
    <source>
        <dbReference type="PROSITE" id="PS50850"/>
    </source>
</evidence>
<dbReference type="PANTHER" id="PTHR48022">
    <property type="entry name" value="PLASTIDIC GLUCOSE TRANSPORTER 4"/>
    <property type="match status" value="1"/>
</dbReference>
<feature type="transmembrane region" description="Helical" evidence="9">
    <location>
        <begin position="477"/>
        <end position="493"/>
    </location>
</feature>
<dbReference type="InterPro" id="IPR005828">
    <property type="entry name" value="MFS_sugar_transport-like"/>
</dbReference>
<evidence type="ECO:0000256" key="6">
    <source>
        <dbReference type="ARBA" id="ARBA00023136"/>
    </source>
</evidence>
<organism evidence="11 12">
    <name type="scientific">Sarocladium strictum</name>
    <name type="common">Black bundle disease fungus</name>
    <name type="synonym">Acremonium strictum</name>
    <dbReference type="NCBI Taxonomy" id="5046"/>
    <lineage>
        <taxon>Eukaryota</taxon>
        <taxon>Fungi</taxon>
        <taxon>Dikarya</taxon>
        <taxon>Ascomycota</taxon>
        <taxon>Pezizomycotina</taxon>
        <taxon>Sordariomycetes</taxon>
        <taxon>Hypocreomycetidae</taxon>
        <taxon>Hypocreales</taxon>
        <taxon>Sarocladiaceae</taxon>
        <taxon>Sarocladium</taxon>
    </lineage>
</organism>
<evidence type="ECO:0000256" key="2">
    <source>
        <dbReference type="ARBA" id="ARBA00010992"/>
    </source>
</evidence>
<dbReference type="InterPro" id="IPR020846">
    <property type="entry name" value="MFS_dom"/>
</dbReference>
<comment type="subcellular location">
    <subcellularLocation>
        <location evidence="1">Membrane</location>
        <topology evidence="1">Multi-pass membrane protein</topology>
    </subcellularLocation>
</comment>
<proteinExistence type="inferred from homology"/>
<dbReference type="GO" id="GO:0016020">
    <property type="term" value="C:membrane"/>
    <property type="evidence" value="ECO:0007669"/>
    <property type="project" value="UniProtKB-SubCell"/>
</dbReference>
<dbReference type="Pfam" id="PF00083">
    <property type="entry name" value="Sugar_tr"/>
    <property type="match status" value="1"/>
</dbReference>
<dbReference type="PROSITE" id="PS50850">
    <property type="entry name" value="MFS"/>
    <property type="match status" value="1"/>
</dbReference>
<sequence>MKETLEDAGTPVVALDTATNRHADQNVISGAQAATEREHTMSLREGVKQYPRAIGWSILFSTALVMEGYDLVLMGSFYGFPAFQEKYGDRQPDGSYELSAAWQSGLSNAMLIGQFFGLFINGVVADRYGYRKVMGVALALTMAFVTILFFAPNKPTLLVGEFLLGMPLGVFQTLSVTYASEVCPTVLRAYLTTYVNACWVMGQLIASGVLRALVDRTDEWAYRIPFGLQWVWPIPLIIGTYLAPESPWWLVRQGRTEDAKKSLRRLAGVNEKMSEDETVAMMIHTNNIERELQSGTSYLDCFKGVNLRRTEVVCLIWASQNLCGAGLMGYSTYFYIQAGLPQTMSFNMSLGQYGLGLLGTFLSWILMIHIGRRTLFVGGLAGLFACLMTVGFISLAPAHSEAASWATGSMLLVYTFVYDSTVGPVVYSLVSELSSTRLRAKSIVLSRNLYNLIAIANGVIFPYMLNPTAWNWKGKTGFFWAGTCALCFVWAFFRVPEPKGRTYGELDILFETGVSARKFSTTVVDPFHGAGAEKQEVVPEHQEHKE</sequence>
<gene>
    <name evidence="11" type="ORF">NLU13_6837</name>
</gene>
<name>A0AA39GE47_SARSR</name>
<keyword evidence="7" id="KW-0462">Maltose metabolism</keyword>
<dbReference type="GO" id="GO:0005351">
    <property type="term" value="F:carbohydrate:proton symporter activity"/>
    <property type="evidence" value="ECO:0007669"/>
    <property type="project" value="TreeGrafter"/>
</dbReference>
<feature type="transmembrane region" description="Helical" evidence="9">
    <location>
        <begin position="53"/>
        <end position="80"/>
    </location>
</feature>
<feature type="transmembrane region" description="Helical" evidence="9">
    <location>
        <begin position="100"/>
        <end position="121"/>
    </location>
</feature>
<feature type="transmembrane region" description="Helical" evidence="9">
    <location>
        <begin position="157"/>
        <end position="179"/>
    </location>
</feature>
<feature type="transmembrane region" description="Helical" evidence="9">
    <location>
        <begin position="230"/>
        <end position="251"/>
    </location>
</feature>
<reference evidence="11" key="1">
    <citation type="submission" date="2022-10" db="EMBL/GenBank/DDBJ databases">
        <title>Determination and structural analysis of whole genome sequence of Sarocladium strictum F4-1.</title>
        <authorList>
            <person name="Hu L."/>
            <person name="Jiang Y."/>
        </authorList>
    </citation>
    <scope>NUCLEOTIDE SEQUENCE</scope>
    <source>
        <strain evidence="11">F4-1</strain>
    </source>
</reference>
<dbReference type="PROSITE" id="PS00217">
    <property type="entry name" value="SUGAR_TRANSPORT_2"/>
    <property type="match status" value="1"/>
</dbReference>
<comment type="caution">
    <text evidence="11">The sequence shown here is derived from an EMBL/GenBank/DDBJ whole genome shotgun (WGS) entry which is preliminary data.</text>
</comment>
<feature type="transmembrane region" description="Helical" evidence="9">
    <location>
        <begin position="133"/>
        <end position="151"/>
    </location>
</feature>
<feature type="transmembrane region" description="Helical" evidence="9">
    <location>
        <begin position="402"/>
        <end position="427"/>
    </location>
</feature>
<keyword evidence="5 9" id="KW-1133">Transmembrane helix</keyword>
<dbReference type="NCBIfam" id="TIGR00879">
    <property type="entry name" value="SP"/>
    <property type="match status" value="1"/>
</dbReference>
<dbReference type="InterPro" id="IPR003663">
    <property type="entry name" value="Sugar/inositol_transpt"/>
</dbReference>
<evidence type="ECO:0000256" key="5">
    <source>
        <dbReference type="ARBA" id="ARBA00022989"/>
    </source>
</evidence>
<evidence type="ECO:0000256" key="7">
    <source>
        <dbReference type="ARBA" id="ARBA00026248"/>
    </source>
</evidence>
<evidence type="ECO:0000313" key="11">
    <source>
        <dbReference type="EMBL" id="KAK0385660.1"/>
    </source>
</evidence>